<evidence type="ECO:0000256" key="4">
    <source>
        <dbReference type="PROSITE-ProRule" id="PRU00339"/>
    </source>
</evidence>
<feature type="zinc finger region" description="C3H1-type" evidence="5">
    <location>
        <begin position="654"/>
        <end position="681"/>
    </location>
</feature>
<keyword evidence="3 5" id="KW-0862">Zinc</keyword>
<evidence type="ECO:0000259" key="6">
    <source>
        <dbReference type="PROSITE" id="PS50103"/>
    </source>
</evidence>
<dbReference type="GeneTree" id="ENSGT00390000018542"/>
<feature type="domain" description="C3H1-type" evidence="6">
    <location>
        <begin position="654"/>
        <end position="681"/>
    </location>
</feature>
<dbReference type="RefSeq" id="XP_012825964.1">
    <property type="nucleotide sequence ID" value="XM_012970510.3"/>
</dbReference>
<feature type="zinc finger region" description="C3H1-type" evidence="5">
    <location>
        <begin position="793"/>
        <end position="821"/>
    </location>
</feature>
<dbReference type="SMART" id="SM00356">
    <property type="entry name" value="ZnF_C3H1"/>
    <property type="match status" value="3"/>
</dbReference>
<dbReference type="OrthoDB" id="433738at2759"/>
<dbReference type="GeneID" id="733990"/>
<reference evidence="9" key="3">
    <citation type="submission" date="2025-04" db="UniProtKB">
        <authorList>
            <consortium name="RefSeq"/>
        </authorList>
    </citation>
    <scope>IDENTIFICATION</scope>
    <source>
        <strain evidence="9">Nigerian</strain>
        <tissue evidence="9">Liver and blood</tissue>
    </source>
</reference>
<dbReference type="CTD" id="29066"/>
<keyword evidence="1 5" id="KW-0479">Metal-binding</keyword>
<evidence type="ECO:0000256" key="1">
    <source>
        <dbReference type="ARBA" id="ARBA00022723"/>
    </source>
</evidence>
<dbReference type="SUPFAM" id="SSF48452">
    <property type="entry name" value="TPR-like"/>
    <property type="match status" value="1"/>
</dbReference>
<dbReference type="PANTHER" id="PTHR14928:SF13">
    <property type="entry name" value="ZINC FINGER CCCH DOMAIN-CONTAINING PROTEIN 7A"/>
    <property type="match status" value="1"/>
</dbReference>
<feature type="repeat" description="TPR" evidence="4">
    <location>
        <begin position="120"/>
        <end position="153"/>
    </location>
</feature>
<proteinExistence type="predicted"/>
<dbReference type="PROSITE" id="PS50103">
    <property type="entry name" value="ZF_C3H1"/>
    <property type="match status" value="3"/>
</dbReference>
<reference evidence="7" key="1">
    <citation type="journal article" date="2010" name="Science">
        <title>The genome of the Western clawed frog Xenopus tropicalis.</title>
        <authorList>
            <person name="Hellsten U."/>
            <person name="Harland R.M."/>
            <person name="Gilchrist M.J."/>
            <person name="Hendrix D."/>
            <person name="Jurka J."/>
            <person name="Kapitonov V."/>
            <person name="Ovcharenko I."/>
            <person name="Putnam N.H."/>
            <person name="Shu S."/>
            <person name="Taher L."/>
            <person name="Blitz I.L."/>
            <person name="Blumberg B."/>
            <person name="Dichmann D.S."/>
            <person name="Dubchak I."/>
            <person name="Amaya E."/>
            <person name="Detter J.C."/>
            <person name="Fletcher R."/>
            <person name="Gerhard D.S."/>
            <person name="Goodstein D."/>
            <person name="Graves T."/>
            <person name="Grigoriev I.V."/>
            <person name="Grimwood J."/>
            <person name="Kawashima T."/>
            <person name="Lindquist E."/>
            <person name="Lucas S.M."/>
            <person name="Mead P.E."/>
            <person name="Mitros T."/>
            <person name="Ogino H."/>
            <person name="Ohta Y."/>
            <person name="Poliakov A.V."/>
            <person name="Pollet N."/>
            <person name="Robert J."/>
            <person name="Salamov A."/>
            <person name="Sater A.K."/>
            <person name="Schmutz J."/>
            <person name="Terry A."/>
            <person name="Vize P.D."/>
            <person name="Warren W.C."/>
            <person name="Wells D."/>
            <person name="Wills A."/>
            <person name="Wilson R.K."/>
            <person name="Zimmerman L.B."/>
            <person name="Zorn A.M."/>
            <person name="Grainger R."/>
            <person name="Grammer T."/>
            <person name="Khokha M.K."/>
            <person name="Richardson P.M."/>
            <person name="Rokhsar D.S."/>
        </authorList>
    </citation>
    <scope>NUCLEOTIDE SEQUENCE [LARGE SCALE GENOMIC DNA]</scope>
    <source>
        <strain evidence="7">Nigerian</strain>
    </source>
</reference>
<keyword evidence="2 5" id="KW-0863">Zinc-finger</keyword>
<reference evidence="7" key="2">
    <citation type="submission" date="2011-06" db="UniProtKB">
        <authorList>
            <consortium name="Ensembl"/>
        </authorList>
    </citation>
    <scope>IDENTIFICATION</scope>
</reference>
<dbReference type="Proteomes" id="UP000008143">
    <property type="component" value="Chromosome 9"/>
</dbReference>
<dbReference type="Xenbase" id="XB-GENE-958872">
    <property type="gene designation" value="zc3h7a"/>
</dbReference>
<dbReference type="AGR" id="Xenbase:XB-GENE-958872"/>
<dbReference type="SUPFAM" id="SSF57667">
    <property type="entry name" value="beta-beta-alpha zinc fingers"/>
    <property type="match status" value="1"/>
</dbReference>
<dbReference type="InterPro" id="IPR011990">
    <property type="entry name" value="TPR-like_helical_dom_sf"/>
</dbReference>
<dbReference type="Gene3D" id="3.30.1370.210">
    <property type="match status" value="1"/>
</dbReference>
<dbReference type="Gene3D" id="3.30.160.60">
    <property type="entry name" value="Classic Zinc Finger"/>
    <property type="match status" value="1"/>
</dbReference>
<sequence>MRLVASGFSVRQEARSLQLIANQNCQETEDNMSHVLTIRSIRQEEIKKGLQFIQSSLPYLGTQEDYEIFLKKLVIDLYNEGNDLYRENCAKDSLSQYTEALSIAEYASSDEICIPSKTWERLYVNRAACYLEMGLYEEALKDCEDVLKLNDSNLRALYRKSQALFMLERYKEAYDAVAKCSLSAPQDESVVKLAQDIAVKLGLKIRKAYIRAKTGLNVALEEDARKNVDSLAEHIEPDLPAFNSENPHLTFSSLSVATNSFSGTPSSSASCISPSVFPIAEVGTFPSAIASNGVSSPFSITCMNYGDGDILGDELDKFLDSVPGSNEINKHLHMDLQASSAAVGLLPSSKQSISGSPVQNIPVFSGFSSDQYSPSIISPFESMVLNSAPVTDYQDPSVLGQINGTSKTSISDTSSFTGKDSTYLFRSDSPDILGSNLTLSLPDSLVNGAQSISYHTPLKGINPLEDTHEFRQACQFCFTKSGTSQAFIFNSALNHKCKKDILLGRTKSSGDASWKKIRPRPKNQYLGPFYLCKDVLQGNECTYPNCTFAYSQEEIDVWTQERMGTFCREALFGGKGKISLTIPHLLQEHPGTFVFLCGKCFDHKPRIISKGNMDSPFFCSHPGFKHAFQDVKCLVHINLGVTVKYSKIRPFEPNYVLDLCRHEVRYGCLREDTCFYAHSLVELRVWVIQKETGISLDAIVQESRKSSTVESFAPRSQVLNIPSNAGYPNAKIKFVCGQCWRNGQVIEADKNKKYCSAKARHQWSKDHRIVLVMSNERKKWIAIRPYPAKKPAPLQFEMCNHIASGKKCQYIGNCSFAHSPEEKEIWTSMKELGIQDMEQLYEKLMKKDTVEKADGALAQVNKQIHLPTDYAETTVDFHCWLCGKNCNSERQWKMHISSDKHKEKVFHCEEDQNIWQHRFPTGKFSVCKRFLSGKCPDGEDCSFAHGNAELAEWRERRQVLCQKLIKARKDKLISPDDNDFGKYSFLINDLN</sequence>
<dbReference type="SUPFAM" id="SSF90229">
    <property type="entry name" value="CCCH zinc finger"/>
    <property type="match status" value="2"/>
</dbReference>
<feature type="domain" description="C3H1-type" evidence="6">
    <location>
        <begin position="921"/>
        <end position="948"/>
    </location>
</feature>
<dbReference type="Bgee" id="ENSXETG00000016617">
    <property type="expression patterns" value="Expressed in egg cell and 14 other cell types or tissues"/>
</dbReference>
<protein>
    <submittedName>
        <fullName evidence="9">Zinc finger CCCH domain-containing protein 7A isoform X1</fullName>
    </submittedName>
    <submittedName>
        <fullName evidence="7">Zinc finger CCCH-type containing 7A</fullName>
    </submittedName>
</protein>
<evidence type="ECO:0000256" key="2">
    <source>
        <dbReference type="ARBA" id="ARBA00022771"/>
    </source>
</evidence>
<keyword evidence="4" id="KW-0802">TPR repeat</keyword>
<dbReference type="SMART" id="SM00028">
    <property type="entry name" value="TPR"/>
    <property type="match status" value="3"/>
</dbReference>
<dbReference type="GO" id="GO:0035198">
    <property type="term" value="F:miRNA binding"/>
    <property type="evidence" value="ECO:0007669"/>
    <property type="project" value="InterPro"/>
</dbReference>
<evidence type="ECO:0000256" key="3">
    <source>
        <dbReference type="ARBA" id="ARBA00022833"/>
    </source>
</evidence>
<dbReference type="GO" id="GO:0008270">
    <property type="term" value="F:zinc ion binding"/>
    <property type="evidence" value="ECO:0007669"/>
    <property type="project" value="UniProtKB-KW"/>
</dbReference>
<name>A0A7D9NJZ3_XENTR</name>
<feature type="domain" description="C3H1-type" evidence="6">
    <location>
        <begin position="793"/>
        <end position="821"/>
    </location>
</feature>
<dbReference type="InterPro" id="IPR019734">
    <property type="entry name" value="TPR_rpt"/>
</dbReference>
<evidence type="ECO:0000313" key="9">
    <source>
        <dbReference type="RefSeq" id="XP_012825964.1"/>
    </source>
</evidence>
<keyword evidence="8" id="KW-1185">Reference proteome</keyword>
<dbReference type="InterPro" id="IPR036855">
    <property type="entry name" value="Znf_CCCH_sf"/>
</dbReference>
<dbReference type="OMA" id="ICERYMN"/>
<accession>A0A7D9NJZ3</accession>
<dbReference type="PROSITE" id="PS50005">
    <property type="entry name" value="TPR"/>
    <property type="match status" value="1"/>
</dbReference>
<dbReference type="PANTHER" id="PTHR14928">
    <property type="entry name" value="MICRO-RNA BINDING ZINC FINGER CCCH DOMAIN-CONTAINING PROTEIN 7"/>
    <property type="match status" value="1"/>
</dbReference>
<evidence type="ECO:0000313" key="10">
    <source>
        <dbReference type="Xenbase" id="XB-GENE-958872"/>
    </source>
</evidence>
<dbReference type="InterPro" id="IPR000571">
    <property type="entry name" value="Znf_CCCH"/>
</dbReference>
<gene>
    <name evidence="7 9 10" type="primary">zc3h7a</name>
    <name evidence="9" type="synonym">hspc055</name>
    <name evidence="9" type="synonym">zc3h7</name>
    <name evidence="9" type="synonym">zc3hdc7</name>
</gene>
<feature type="zinc finger region" description="C3H1-type" evidence="5">
    <location>
        <begin position="921"/>
        <end position="948"/>
    </location>
</feature>
<dbReference type="Pfam" id="PF00642">
    <property type="entry name" value="zf-CCCH"/>
    <property type="match status" value="1"/>
</dbReference>
<evidence type="ECO:0000256" key="5">
    <source>
        <dbReference type="PROSITE-ProRule" id="PRU00723"/>
    </source>
</evidence>
<evidence type="ECO:0000313" key="7">
    <source>
        <dbReference type="Ensembl" id="ENSXETP00000036248"/>
    </source>
</evidence>
<dbReference type="Gene3D" id="1.25.40.10">
    <property type="entry name" value="Tetratricopeptide repeat domain"/>
    <property type="match status" value="1"/>
</dbReference>
<dbReference type="Pfam" id="PF00515">
    <property type="entry name" value="TPR_1"/>
    <property type="match status" value="1"/>
</dbReference>
<dbReference type="AlphaFoldDB" id="A0A7D9NJZ3"/>
<evidence type="ECO:0000313" key="8">
    <source>
        <dbReference type="Proteomes" id="UP000008143"/>
    </source>
</evidence>
<dbReference type="InterPro" id="IPR036236">
    <property type="entry name" value="Znf_C2H2_sf"/>
</dbReference>
<organism evidence="7">
    <name type="scientific">Xenopus tropicalis</name>
    <name type="common">Western clawed frog</name>
    <name type="synonym">Silurana tropicalis</name>
    <dbReference type="NCBI Taxonomy" id="8364"/>
    <lineage>
        <taxon>Eukaryota</taxon>
        <taxon>Metazoa</taxon>
        <taxon>Chordata</taxon>
        <taxon>Craniata</taxon>
        <taxon>Vertebrata</taxon>
        <taxon>Euteleostomi</taxon>
        <taxon>Amphibia</taxon>
        <taxon>Batrachia</taxon>
        <taxon>Anura</taxon>
        <taxon>Pipoidea</taxon>
        <taxon>Pipidae</taxon>
        <taxon>Xenopodinae</taxon>
        <taxon>Xenopus</taxon>
        <taxon>Silurana</taxon>
    </lineage>
</organism>
<dbReference type="InterPro" id="IPR039691">
    <property type="entry name" value="ZC3H7A/B"/>
</dbReference>
<dbReference type="Ensembl" id="ENSXETT00000036248">
    <property type="protein sequence ID" value="ENSXETP00000036248"/>
    <property type="gene ID" value="ENSXETG00000016617"/>
</dbReference>